<evidence type="ECO:0000256" key="11">
    <source>
        <dbReference type="ARBA" id="ARBA00022741"/>
    </source>
</evidence>
<comment type="function">
    <text evidence="17">Member of the two-component regulatory system NreB/NreC involved in the control of dissimilatory nitrate/nitrite reduction in response to oxygen. NreB functions as a direct oxygen sensor histidine kinase which is autophosphorylated, in the absence of oxygen, probably at the conserved histidine residue, and transfers its phosphate group probably to a conserved aspartate residue of NreC. NreB/NreC activates the expression of the nitrate (narGHJI) and nitrite (nir) reductase operons, as well as the putative nitrate transporter gene narT.</text>
</comment>
<keyword evidence="12 21" id="KW-0418">Kinase</keyword>
<protein>
    <recommendedName>
        <fullName evidence="5">Oxygen sensor histidine kinase NreB</fullName>
        <ecNumber evidence="4">2.7.13.3</ecNumber>
    </recommendedName>
    <alternativeName>
        <fullName evidence="18">Nitrogen regulation protein B</fullName>
    </alternativeName>
</protein>
<dbReference type="Pfam" id="PF07730">
    <property type="entry name" value="HisKA_3"/>
    <property type="match status" value="1"/>
</dbReference>
<keyword evidence="16" id="KW-0411">Iron-sulfur</keyword>
<evidence type="ECO:0000256" key="2">
    <source>
        <dbReference type="ARBA" id="ARBA00001966"/>
    </source>
</evidence>
<dbReference type="Proteomes" id="UP000479293">
    <property type="component" value="Unassembled WGS sequence"/>
</dbReference>
<keyword evidence="9" id="KW-0808">Transferase</keyword>
<keyword evidence="8" id="KW-0597">Phosphoprotein</keyword>
<comment type="subcellular location">
    <subcellularLocation>
        <location evidence="3">Cytoplasm</location>
    </subcellularLocation>
</comment>
<dbReference type="PANTHER" id="PTHR24421">
    <property type="entry name" value="NITRATE/NITRITE SENSOR PROTEIN NARX-RELATED"/>
    <property type="match status" value="1"/>
</dbReference>
<comment type="catalytic activity">
    <reaction evidence="1">
        <text>ATP + protein L-histidine = ADP + protein N-phospho-L-histidine.</text>
        <dbReference type="EC" id="2.7.13.3"/>
    </reaction>
</comment>
<dbReference type="SUPFAM" id="SSF55874">
    <property type="entry name" value="ATPase domain of HSP90 chaperone/DNA topoisomerase II/histidine kinase"/>
    <property type="match status" value="1"/>
</dbReference>
<evidence type="ECO:0000313" key="22">
    <source>
        <dbReference type="Proteomes" id="UP000479293"/>
    </source>
</evidence>
<evidence type="ECO:0000256" key="8">
    <source>
        <dbReference type="ARBA" id="ARBA00022553"/>
    </source>
</evidence>
<feature type="domain" description="Histidine kinase" evidence="20">
    <location>
        <begin position="70"/>
        <end position="268"/>
    </location>
</feature>
<dbReference type="GO" id="GO:0005737">
    <property type="term" value="C:cytoplasm"/>
    <property type="evidence" value="ECO:0007669"/>
    <property type="project" value="UniProtKB-SubCell"/>
</dbReference>
<dbReference type="EMBL" id="WHLY01000002">
    <property type="protein sequence ID" value="MPR34211.1"/>
    <property type="molecule type" value="Genomic_DNA"/>
</dbReference>
<dbReference type="PANTHER" id="PTHR24421:SF10">
    <property type="entry name" value="NITRATE_NITRITE SENSOR PROTEIN NARQ"/>
    <property type="match status" value="1"/>
</dbReference>
<evidence type="ECO:0000256" key="5">
    <source>
        <dbReference type="ARBA" id="ARBA00017322"/>
    </source>
</evidence>
<gene>
    <name evidence="21" type="ORF">GBK04_12800</name>
</gene>
<evidence type="ECO:0000256" key="15">
    <source>
        <dbReference type="ARBA" id="ARBA00023012"/>
    </source>
</evidence>
<evidence type="ECO:0000256" key="9">
    <source>
        <dbReference type="ARBA" id="ARBA00022679"/>
    </source>
</evidence>
<keyword evidence="10" id="KW-0479">Metal-binding</keyword>
<dbReference type="GO" id="GO:0016020">
    <property type="term" value="C:membrane"/>
    <property type="evidence" value="ECO:0007669"/>
    <property type="project" value="InterPro"/>
</dbReference>
<sequence length="271" mass="30484">MSNGIPFDVTILLVFGTVSFIVIIVFLVSFVGLYQKKQFQYQAEKIALKNSYEREILESQLAVQNSTLQHVSQDLHDNVGQLLMVAGLNLRTLKEKAQKTDLLGQIQQTDEIVRQAIAEIRALTKSLDGEFVNRFGLLESLNYEMERLTKTQQIKADLTVEGESYALSHEHEIVLFRMVQESLSNTMKYAEARHIRVQLAYQPNRLILEVEDDGKGFDLAEVLSRELADSGAGLKNMQRRARLIGGTCDFHPTVGQGTKITITVPRTTGTL</sequence>
<evidence type="ECO:0000256" key="17">
    <source>
        <dbReference type="ARBA" id="ARBA00024827"/>
    </source>
</evidence>
<keyword evidence="7" id="KW-0963">Cytoplasm</keyword>
<keyword evidence="13" id="KW-0067">ATP-binding</keyword>
<evidence type="ECO:0000256" key="12">
    <source>
        <dbReference type="ARBA" id="ARBA00022777"/>
    </source>
</evidence>
<dbReference type="InterPro" id="IPR011712">
    <property type="entry name" value="Sig_transdc_His_kin_sub3_dim/P"/>
</dbReference>
<dbReference type="GO" id="GO:0005524">
    <property type="term" value="F:ATP binding"/>
    <property type="evidence" value="ECO:0007669"/>
    <property type="project" value="UniProtKB-KW"/>
</dbReference>
<dbReference type="GO" id="GO:0046872">
    <property type="term" value="F:metal ion binding"/>
    <property type="evidence" value="ECO:0007669"/>
    <property type="project" value="UniProtKB-KW"/>
</dbReference>
<evidence type="ECO:0000313" key="21">
    <source>
        <dbReference type="EMBL" id="MPR34211.1"/>
    </source>
</evidence>
<dbReference type="Gene3D" id="3.30.565.10">
    <property type="entry name" value="Histidine kinase-like ATPase, C-terminal domain"/>
    <property type="match status" value="1"/>
</dbReference>
<comment type="cofactor">
    <cofactor evidence="2">
        <name>[4Fe-4S] cluster</name>
        <dbReference type="ChEBI" id="CHEBI:49883"/>
    </cofactor>
</comment>
<evidence type="ECO:0000256" key="14">
    <source>
        <dbReference type="ARBA" id="ARBA00023004"/>
    </source>
</evidence>
<keyword evidence="19" id="KW-0472">Membrane</keyword>
<evidence type="ECO:0000256" key="7">
    <source>
        <dbReference type="ARBA" id="ARBA00022490"/>
    </source>
</evidence>
<dbReference type="GO" id="GO:0000155">
    <property type="term" value="F:phosphorelay sensor kinase activity"/>
    <property type="evidence" value="ECO:0007669"/>
    <property type="project" value="InterPro"/>
</dbReference>
<accession>A0A7C9FP97</accession>
<keyword evidence="19" id="KW-1133">Transmembrane helix</keyword>
<dbReference type="InterPro" id="IPR050482">
    <property type="entry name" value="Sensor_HK_TwoCompSys"/>
</dbReference>
<organism evidence="21 22">
    <name type="scientific">Salmonirosea aquatica</name>
    <dbReference type="NCBI Taxonomy" id="2654236"/>
    <lineage>
        <taxon>Bacteria</taxon>
        <taxon>Pseudomonadati</taxon>
        <taxon>Bacteroidota</taxon>
        <taxon>Cytophagia</taxon>
        <taxon>Cytophagales</taxon>
        <taxon>Spirosomataceae</taxon>
        <taxon>Salmonirosea</taxon>
    </lineage>
</organism>
<evidence type="ECO:0000256" key="13">
    <source>
        <dbReference type="ARBA" id="ARBA00022840"/>
    </source>
</evidence>
<dbReference type="InterPro" id="IPR036890">
    <property type="entry name" value="HATPase_C_sf"/>
</dbReference>
<dbReference type="InterPro" id="IPR003594">
    <property type="entry name" value="HATPase_dom"/>
</dbReference>
<dbReference type="GO" id="GO:0046983">
    <property type="term" value="F:protein dimerization activity"/>
    <property type="evidence" value="ECO:0007669"/>
    <property type="project" value="InterPro"/>
</dbReference>
<keyword evidence="19" id="KW-0812">Transmembrane</keyword>
<dbReference type="EC" id="2.7.13.3" evidence="4"/>
<reference evidence="21 22" key="1">
    <citation type="submission" date="2019-10" db="EMBL/GenBank/DDBJ databases">
        <title>Draft Genome Sequence of Cytophagaceae sp. SJW1-29.</title>
        <authorList>
            <person name="Choi A."/>
        </authorList>
    </citation>
    <scope>NUCLEOTIDE SEQUENCE [LARGE SCALE GENOMIC DNA]</scope>
    <source>
        <strain evidence="21 22">SJW1-29</strain>
    </source>
</reference>
<evidence type="ECO:0000256" key="3">
    <source>
        <dbReference type="ARBA" id="ARBA00004496"/>
    </source>
</evidence>
<feature type="transmembrane region" description="Helical" evidence="19">
    <location>
        <begin position="12"/>
        <end position="34"/>
    </location>
</feature>
<dbReference type="InterPro" id="IPR005467">
    <property type="entry name" value="His_kinase_dom"/>
</dbReference>
<dbReference type="GO" id="GO:0051539">
    <property type="term" value="F:4 iron, 4 sulfur cluster binding"/>
    <property type="evidence" value="ECO:0007669"/>
    <property type="project" value="UniProtKB-KW"/>
</dbReference>
<keyword evidence="6" id="KW-0004">4Fe-4S</keyword>
<dbReference type="CDD" id="cd16917">
    <property type="entry name" value="HATPase_UhpB-NarQ-NarX-like"/>
    <property type="match status" value="1"/>
</dbReference>
<keyword evidence="15" id="KW-0902">Two-component regulatory system</keyword>
<dbReference type="PROSITE" id="PS50109">
    <property type="entry name" value="HIS_KIN"/>
    <property type="match status" value="1"/>
</dbReference>
<keyword evidence="11" id="KW-0547">Nucleotide-binding</keyword>
<proteinExistence type="predicted"/>
<dbReference type="PRINTS" id="PR00344">
    <property type="entry name" value="BCTRLSENSOR"/>
</dbReference>
<dbReference type="Gene3D" id="1.20.5.1930">
    <property type="match status" value="1"/>
</dbReference>
<evidence type="ECO:0000256" key="18">
    <source>
        <dbReference type="ARBA" id="ARBA00030800"/>
    </source>
</evidence>
<dbReference type="InterPro" id="IPR004358">
    <property type="entry name" value="Sig_transdc_His_kin-like_C"/>
</dbReference>
<comment type="caution">
    <text evidence="21">The sequence shown here is derived from an EMBL/GenBank/DDBJ whole genome shotgun (WGS) entry which is preliminary data.</text>
</comment>
<dbReference type="Pfam" id="PF02518">
    <property type="entry name" value="HATPase_c"/>
    <property type="match status" value="1"/>
</dbReference>
<evidence type="ECO:0000256" key="19">
    <source>
        <dbReference type="SAM" id="Phobius"/>
    </source>
</evidence>
<evidence type="ECO:0000256" key="10">
    <source>
        <dbReference type="ARBA" id="ARBA00022723"/>
    </source>
</evidence>
<keyword evidence="22" id="KW-1185">Reference proteome</keyword>
<dbReference type="AlphaFoldDB" id="A0A7C9FP97"/>
<evidence type="ECO:0000259" key="20">
    <source>
        <dbReference type="PROSITE" id="PS50109"/>
    </source>
</evidence>
<evidence type="ECO:0000256" key="4">
    <source>
        <dbReference type="ARBA" id="ARBA00012438"/>
    </source>
</evidence>
<evidence type="ECO:0000256" key="6">
    <source>
        <dbReference type="ARBA" id="ARBA00022485"/>
    </source>
</evidence>
<dbReference type="SMART" id="SM00387">
    <property type="entry name" value="HATPase_c"/>
    <property type="match status" value="1"/>
</dbReference>
<keyword evidence="14" id="KW-0408">Iron</keyword>
<evidence type="ECO:0000256" key="1">
    <source>
        <dbReference type="ARBA" id="ARBA00000085"/>
    </source>
</evidence>
<evidence type="ECO:0000256" key="16">
    <source>
        <dbReference type="ARBA" id="ARBA00023014"/>
    </source>
</evidence>
<name>A0A7C9FP97_9BACT</name>